<reference evidence="1 2" key="1">
    <citation type="journal article" date="2019" name="Commun. Biol.">
        <title>The bagworm genome reveals a unique fibroin gene that provides high tensile strength.</title>
        <authorList>
            <person name="Kono N."/>
            <person name="Nakamura H."/>
            <person name="Ohtoshi R."/>
            <person name="Tomita M."/>
            <person name="Numata K."/>
            <person name="Arakawa K."/>
        </authorList>
    </citation>
    <scope>NUCLEOTIDE SEQUENCE [LARGE SCALE GENOMIC DNA]</scope>
</reference>
<comment type="caution">
    <text evidence="1">The sequence shown here is derived from an EMBL/GenBank/DDBJ whole genome shotgun (WGS) entry which is preliminary data.</text>
</comment>
<dbReference type="EMBL" id="BGZK01000384">
    <property type="protein sequence ID" value="GBP40603.1"/>
    <property type="molecule type" value="Genomic_DNA"/>
</dbReference>
<accession>A0A4C1VPL8</accession>
<keyword evidence="2" id="KW-1185">Reference proteome</keyword>
<evidence type="ECO:0000313" key="2">
    <source>
        <dbReference type="Proteomes" id="UP000299102"/>
    </source>
</evidence>
<dbReference type="AlphaFoldDB" id="A0A4C1VPL8"/>
<gene>
    <name evidence="1" type="ORF">EVAR_41683_1</name>
</gene>
<proteinExistence type="predicted"/>
<evidence type="ECO:0000313" key="1">
    <source>
        <dbReference type="EMBL" id="GBP40603.1"/>
    </source>
</evidence>
<dbReference type="Proteomes" id="UP000299102">
    <property type="component" value="Unassembled WGS sequence"/>
</dbReference>
<organism evidence="1 2">
    <name type="scientific">Eumeta variegata</name>
    <name type="common">Bagworm moth</name>
    <name type="synonym">Eumeta japonica</name>
    <dbReference type="NCBI Taxonomy" id="151549"/>
    <lineage>
        <taxon>Eukaryota</taxon>
        <taxon>Metazoa</taxon>
        <taxon>Ecdysozoa</taxon>
        <taxon>Arthropoda</taxon>
        <taxon>Hexapoda</taxon>
        <taxon>Insecta</taxon>
        <taxon>Pterygota</taxon>
        <taxon>Neoptera</taxon>
        <taxon>Endopterygota</taxon>
        <taxon>Lepidoptera</taxon>
        <taxon>Glossata</taxon>
        <taxon>Ditrysia</taxon>
        <taxon>Tineoidea</taxon>
        <taxon>Psychidae</taxon>
        <taxon>Oiketicinae</taxon>
        <taxon>Eumeta</taxon>
    </lineage>
</organism>
<name>A0A4C1VPL8_EUMVA</name>
<protein>
    <submittedName>
        <fullName evidence="1">Uncharacterized protein</fullName>
    </submittedName>
</protein>
<sequence>MLIFDSQCRDGFKIHEYLDPFALRVFPEGLAGYRGKQHIFFGATKFYVYAHAFARVITFTLRCGTARSPAYGLTRGLEQFARLGVAYHVFITFPEIELSRSLSGAGI</sequence>